<evidence type="ECO:0000313" key="11">
    <source>
        <dbReference type="Ensembl" id="ENSOKIP00005080943.1"/>
    </source>
</evidence>
<name>A0A8C7J264_ONCKI</name>
<dbReference type="PRINTS" id="PR00205">
    <property type="entry name" value="CADHERIN"/>
</dbReference>
<dbReference type="InterPro" id="IPR015919">
    <property type="entry name" value="Cadherin-like_sf"/>
</dbReference>
<reference evidence="11" key="2">
    <citation type="submission" date="2025-09" db="UniProtKB">
        <authorList>
            <consortium name="Ensembl"/>
        </authorList>
    </citation>
    <scope>IDENTIFICATION</scope>
</reference>
<proteinExistence type="predicted"/>
<keyword evidence="12" id="KW-1185">Reference proteome</keyword>
<keyword evidence="4 8" id="KW-0106">Calcium</keyword>
<evidence type="ECO:0000256" key="7">
    <source>
        <dbReference type="ARBA" id="ARBA00023180"/>
    </source>
</evidence>
<evidence type="ECO:0000256" key="6">
    <source>
        <dbReference type="ARBA" id="ARBA00023136"/>
    </source>
</evidence>
<dbReference type="SMART" id="SM00112">
    <property type="entry name" value="CA"/>
    <property type="match status" value="1"/>
</dbReference>
<dbReference type="InterPro" id="IPR020894">
    <property type="entry name" value="Cadherin_CS"/>
</dbReference>
<evidence type="ECO:0000256" key="1">
    <source>
        <dbReference type="ARBA" id="ARBA00004167"/>
    </source>
</evidence>
<dbReference type="Ensembl" id="ENSOKIT00005086251.1">
    <property type="protein sequence ID" value="ENSOKIP00005080943.1"/>
    <property type="gene ID" value="ENSOKIG00005034888.1"/>
</dbReference>
<keyword evidence="7" id="KW-0325">Glycoprotein</keyword>
<comment type="subcellular location">
    <subcellularLocation>
        <location evidence="1">Membrane</location>
        <topology evidence="1">Single-pass membrane protein</topology>
    </subcellularLocation>
</comment>
<dbReference type="InterPro" id="IPR002126">
    <property type="entry name" value="Cadherin-like_dom"/>
</dbReference>
<dbReference type="SUPFAM" id="SSF49313">
    <property type="entry name" value="Cadherin-like"/>
    <property type="match status" value="3"/>
</dbReference>
<dbReference type="GO" id="GO:0005886">
    <property type="term" value="C:plasma membrane"/>
    <property type="evidence" value="ECO:0007669"/>
    <property type="project" value="InterPro"/>
</dbReference>
<dbReference type="GeneTree" id="ENSGT00940000167495"/>
<evidence type="ECO:0000256" key="5">
    <source>
        <dbReference type="ARBA" id="ARBA00022989"/>
    </source>
</evidence>
<evidence type="ECO:0000256" key="2">
    <source>
        <dbReference type="ARBA" id="ARBA00022692"/>
    </source>
</evidence>
<sequence length="263" mass="29323">MAAAIFRIDQNTGQLTVSVLLDREQQDVHRLTVVGTLRYMADVDCEKQERYELDLLATNNGRPSPLTSVARVTVFIEDVNDNQPQVILPSSNLSCLTISKGTTTGTMVTKIYAIDEDSGLNSEIKYTIAASSSPFQLDARSSNVTLAQRLMAPLHTTVWVNLLVNDTLEPCHLETLPRSLPYRLAQTPSEKPAETPACDRHARLILLVGLGIMVASLCLFLVTVVLYMKQRKRSRGERQQRRGVNENQIPLRIQERYSSGEAL</sequence>
<dbReference type="GO" id="GO:0007156">
    <property type="term" value="P:homophilic cell adhesion via plasma membrane adhesion molecules"/>
    <property type="evidence" value="ECO:0007669"/>
    <property type="project" value="InterPro"/>
</dbReference>
<feature type="domain" description="Cadherin" evidence="10">
    <location>
        <begin position="6"/>
        <end position="86"/>
    </location>
</feature>
<evidence type="ECO:0000256" key="8">
    <source>
        <dbReference type="PROSITE-ProRule" id="PRU00043"/>
    </source>
</evidence>
<organism evidence="11 12">
    <name type="scientific">Oncorhynchus kisutch</name>
    <name type="common">Coho salmon</name>
    <name type="synonym">Salmo kisutch</name>
    <dbReference type="NCBI Taxonomy" id="8019"/>
    <lineage>
        <taxon>Eukaryota</taxon>
        <taxon>Metazoa</taxon>
        <taxon>Chordata</taxon>
        <taxon>Craniata</taxon>
        <taxon>Vertebrata</taxon>
        <taxon>Euteleostomi</taxon>
        <taxon>Actinopterygii</taxon>
        <taxon>Neopterygii</taxon>
        <taxon>Teleostei</taxon>
        <taxon>Protacanthopterygii</taxon>
        <taxon>Salmoniformes</taxon>
        <taxon>Salmonidae</taxon>
        <taxon>Salmoninae</taxon>
        <taxon>Oncorhynchus</taxon>
    </lineage>
</organism>
<dbReference type="PANTHER" id="PTHR24028:SF263">
    <property type="entry name" value="CADHERIN-RELATED FAMILY MEMBER 1"/>
    <property type="match status" value="1"/>
</dbReference>
<dbReference type="GO" id="GO:0009653">
    <property type="term" value="P:anatomical structure morphogenesis"/>
    <property type="evidence" value="ECO:0007669"/>
    <property type="project" value="UniProtKB-ARBA"/>
</dbReference>
<dbReference type="Proteomes" id="UP000694557">
    <property type="component" value="Unassembled WGS sequence"/>
</dbReference>
<feature type="domain" description="Cadherin" evidence="10">
    <location>
        <begin position="90"/>
        <end position="150"/>
    </location>
</feature>
<dbReference type="PROSITE" id="PS50268">
    <property type="entry name" value="CADHERIN_2"/>
    <property type="match status" value="2"/>
</dbReference>
<keyword evidence="2 9" id="KW-0812">Transmembrane</keyword>
<evidence type="ECO:0000256" key="3">
    <source>
        <dbReference type="ARBA" id="ARBA00022737"/>
    </source>
</evidence>
<dbReference type="CDD" id="cd11304">
    <property type="entry name" value="Cadherin_repeat"/>
    <property type="match status" value="2"/>
</dbReference>
<keyword evidence="3" id="KW-0677">Repeat</keyword>
<dbReference type="InterPro" id="IPR050174">
    <property type="entry name" value="Protocadherin/Cadherin-CA"/>
</dbReference>
<dbReference type="Gene3D" id="2.60.40.60">
    <property type="entry name" value="Cadherins"/>
    <property type="match status" value="3"/>
</dbReference>
<dbReference type="AlphaFoldDB" id="A0A8C7J264"/>
<evidence type="ECO:0000256" key="9">
    <source>
        <dbReference type="SAM" id="Phobius"/>
    </source>
</evidence>
<evidence type="ECO:0000259" key="10">
    <source>
        <dbReference type="PROSITE" id="PS50268"/>
    </source>
</evidence>
<dbReference type="PROSITE" id="PS00232">
    <property type="entry name" value="CADHERIN_1"/>
    <property type="match status" value="1"/>
</dbReference>
<evidence type="ECO:0000313" key="12">
    <source>
        <dbReference type="Proteomes" id="UP000694557"/>
    </source>
</evidence>
<keyword evidence="5 9" id="KW-1133">Transmembrane helix</keyword>
<keyword evidence="6 9" id="KW-0472">Membrane</keyword>
<reference evidence="11" key="1">
    <citation type="submission" date="2025-08" db="UniProtKB">
        <authorList>
            <consortium name="Ensembl"/>
        </authorList>
    </citation>
    <scope>IDENTIFICATION</scope>
</reference>
<protein>
    <recommendedName>
        <fullName evidence="10">Cadherin domain-containing protein</fullName>
    </recommendedName>
</protein>
<feature type="transmembrane region" description="Helical" evidence="9">
    <location>
        <begin position="204"/>
        <end position="228"/>
    </location>
</feature>
<evidence type="ECO:0000256" key="4">
    <source>
        <dbReference type="ARBA" id="ARBA00022837"/>
    </source>
</evidence>
<dbReference type="GO" id="GO:0005509">
    <property type="term" value="F:calcium ion binding"/>
    <property type="evidence" value="ECO:0007669"/>
    <property type="project" value="UniProtKB-UniRule"/>
</dbReference>
<accession>A0A8C7J264</accession>
<dbReference type="PANTHER" id="PTHR24028">
    <property type="entry name" value="CADHERIN-87A"/>
    <property type="match status" value="1"/>
</dbReference>